<dbReference type="OrthoDB" id="3830579at2759"/>
<protein>
    <recommendedName>
        <fullName evidence="3">ABM domain-containing protein</fullName>
    </recommendedName>
</protein>
<organism evidence="1 2">
    <name type="scientific">Lomentospora prolificans</name>
    <dbReference type="NCBI Taxonomy" id="41688"/>
    <lineage>
        <taxon>Eukaryota</taxon>
        <taxon>Fungi</taxon>
        <taxon>Dikarya</taxon>
        <taxon>Ascomycota</taxon>
        <taxon>Pezizomycotina</taxon>
        <taxon>Sordariomycetes</taxon>
        <taxon>Hypocreomycetidae</taxon>
        <taxon>Microascales</taxon>
        <taxon>Microascaceae</taxon>
        <taxon>Lomentospora</taxon>
    </lineage>
</organism>
<name>A0A2N3NDU5_9PEZI</name>
<proteinExistence type="predicted"/>
<reference evidence="1 2" key="1">
    <citation type="journal article" date="2017" name="G3 (Bethesda)">
        <title>First Draft Genome Sequence of the Pathogenic Fungus Lomentospora prolificans (Formerly Scedosporium prolificans).</title>
        <authorList>
            <person name="Luo R."/>
            <person name="Zimin A."/>
            <person name="Workman R."/>
            <person name="Fan Y."/>
            <person name="Pertea G."/>
            <person name="Grossman N."/>
            <person name="Wear M.P."/>
            <person name="Jia B."/>
            <person name="Miller H."/>
            <person name="Casadevall A."/>
            <person name="Timp W."/>
            <person name="Zhang S.X."/>
            <person name="Salzberg S.L."/>
        </authorList>
    </citation>
    <scope>NUCLEOTIDE SEQUENCE [LARGE SCALE GENOMIC DNA]</scope>
    <source>
        <strain evidence="1 2">JHH-5317</strain>
    </source>
</reference>
<dbReference type="Proteomes" id="UP000233524">
    <property type="component" value="Unassembled WGS sequence"/>
</dbReference>
<dbReference type="EMBL" id="NLAX01000008">
    <property type="protein sequence ID" value="PKS10577.1"/>
    <property type="molecule type" value="Genomic_DNA"/>
</dbReference>
<dbReference type="InParanoid" id="A0A2N3NDU5"/>
<evidence type="ECO:0000313" key="2">
    <source>
        <dbReference type="Proteomes" id="UP000233524"/>
    </source>
</evidence>
<gene>
    <name evidence="1" type="ORF">jhhlp_002331</name>
</gene>
<evidence type="ECO:0008006" key="3">
    <source>
        <dbReference type="Google" id="ProtNLM"/>
    </source>
</evidence>
<comment type="caution">
    <text evidence="1">The sequence shown here is derived from an EMBL/GenBank/DDBJ whole genome shotgun (WGS) entry which is preliminary data.</text>
</comment>
<keyword evidence="2" id="KW-1185">Reference proteome</keyword>
<sequence>MLADAIVSIHTFTPTRETWSASLVPLKQNPSVKTVYWGKVIEDPEKIIVAINWSSREALEAFSSSDALAGLAGVATGGSVTAAHLSLEGTSEKALGAPCTEVVTAYGVEPAFISQCHDFISKVDTGKLEGYHGYGLGEVQQDIARDGKGDKGPAVILIIGWDSKEAHLEAKAKPGRELAASYPANFSLQRNKKKANVNVILIAIGENIELIRTARKELDLVCTTA</sequence>
<accession>A0A2N3NDU5</accession>
<evidence type="ECO:0000313" key="1">
    <source>
        <dbReference type="EMBL" id="PKS10577.1"/>
    </source>
</evidence>
<dbReference type="VEuPathDB" id="FungiDB:jhhlp_002331"/>
<dbReference type="AlphaFoldDB" id="A0A2N3NDU5"/>
<dbReference type="Gene3D" id="3.30.70.100">
    <property type="match status" value="1"/>
</dbReference>
<dbReference type="STRING" id="41688.A0A2N3NDU5"/>